<feature type="compositionally biased region" description="Polar residues" evidence="1">
    <location>
        <begin position="78"/>
        <end position="88"/>
    </location>
</feature>
<evidence type="ECO:0000256" key="1">
    <source>
        <dbReference type="SAM" id="MobiDB-lite"/>
    </source>
</evidence>
<gene>
    <name evidence="2" type="ORF">B0H64DRAFT_378558</name>
</gene>
<evidence type="ECO:0000313" key="2">
    <source>
        <dbReference type="EMBL" id="KAK3290777.1"/>
    </source>
</evidence>
<comment type="caution">
    <text evidence="2">The sequence shown here is derived from an EMBL/GenBank/DDBJ whole genome shotgun (WGS) entry which is preliminary data.</text>
</comment>
<sequence>MTDCEWSASDDRLNPVLERGEMFKWSEVRRGVFNIQAGYHQRHTLPSYPGYTVSACSSQPSSTTCTSPPQQTKPNPGPSSRTPSQHRNSAGHYLQAHDDVGGVAGGGELCFADKMLGFWPTSCGAQKINSDKKNGKYARYEGSGDDREPGFKMVLWWLLAAVMV</sequence>
<dbReference type="Proteomes" id="UP001278766">
    <property type="component" value="Unassembled WGS sequence"/>
</dbReference>
<accession>A0AAE0LMP5</accession>
<reference evidence="2" key="2">
    <citation type="submission" date="2023-06" db="EMBL/GenBank/DDBJ databases">
        <authorList>
            <consortium name="Lawrence Berkeley National Laboratory"/>
            <person name="Haridas S."/>
            <person name="Hensen N."/>
            <person name="Bonometti L."/>
            <person name="Westerberg I."/>
            <person name="Brannstrom I.O."/>
            <person name="Guillou S."/>
            <person name="Cros-Aarteil S."/>
            <person name="Calhoun S."/>
            <person name="Kuo A."/>
            <person name="Mondo S."/>
            <person name="Pangilinan J."/>
            <person name="Riley R."/>
            <person name="Labutti K."/>
            <person name="Andreopoulos B."/>
            <person name="Lipzen A."/>
            <person name="Chen C."/>
            <person name="Yanf M."/>
            <person name="Daum C."/>
            <person name="Ng V."/>
            <person name="Clum A."/>
            <person name="Steindorff A."/>
            <person name="Ohm R."/>
            <person name="Martin F."/>
            <person name="Silar P."/>
            <person name="Natvig D."/>
            <person name="Lalanne C."/>
            <person name="Gautier V."/>
            <person name="Ament-Velasquez S.L."/>
            <person name="Kruys A."/>
            <person name="Hutchinson M.I."/>
            <person name="Powell A.J."/>
            <person name="Barry K."/>
            <person name="Miller A.N."/>
            <person name="Grigoriev I.V."/>
            <person name="Debuchy R."/>
            <person name="Gladieux P."/>
            <person name="Thoren M.H."/>
            <person name="Johannesson H."/>
        </authorList>
    </citation>
    <scope>NUCLEOTIDE SEQUENCE</scope>
    <source>
        <strain evidence="2">CBS 168.71</strain>
    </source>
</reference>
<protein>
    <submittedName>
        <fullName evidence="2">Uncharacterized protein</fullName>
    </submittedName>
</protein>
<feature type="compositionally biased region" description="Low complexity" evidence="1">
    <location>
        <begin position="59"/>
        <end position="72"/>
    </location>
</feature>
<dbReference type="GeneID" id="87839543"/>
<dbReference type="RefSeq" id="XP_062654291.1">
    <property type="nucleotide sequence ID" value="XM_062802595.1"/>
</dbReference>
<dbReference type="AlphaFoldDB" id="A0AAE0LMP5"/>
<name>A0AAE0LMP5_9PEZI</name>
<feature type="region of interest" description="Disordered" evidence="1">
    <location>
        <begin position="59"/>
        <end position="90"/>
    </location>
</feature>
<evidence type="ECO:0000313" key="3">
    <source>
        <dbReference type="Proteomes" id="UP001278766"/>
    </source>
</evidence>
<keyword evidence="3" id="KW-1185">Reference proteome</keyword>
<dbReference type="EMBL" id="JAUEPN010000012">
    <property type="protein sequence ID" value="KAK3290777.1"/>
    <property type="molecule type" value="Genomic_DNA"/>
</dbReference>
<organism evidence="2 3">
    <name type="scientific">Chaetomium fimeti</name>
    <dbReference type="NCBI Taxonomy" id="1854472"/>
    <lineage>
        <taxon>Eukaryota</taxon>
        <taxon>Fungi</taxon>
        <taxon>Dikarya</taxon>
        <taxon>Ascomycota</taxon>
        <taxon>Pezizomycotina</taxon>
        <taxon>Sordariomycetes</taxon>
        <taxon>Sordariomycetidae</taxon>
        <taxon>Sordariales</taxon>
        <taxon>Chaetomiaceae</taxon>
        <taxon>Chaetomium</taxon>
    </lineage>
</organism>
<proteinExistence type="predicted"/>
<reference evidence="2" key="1">
    <citation type="journal article" date="2023" name="Mol. Phylogenet. Evol.">
        <title>Genome-scale phylogeny and comparative genomics of the fungal order Sordariales.</title>
        <authorList>
            <person name="Hensen N."/>
            <person name="Bonometti L."/>
            <person name="Westerberg I."/>
            <person name="Brannstrom I.O."/>
            <person name="Guillou S."/>
            <person name="Cros-Aarteil S."/>
            <person name="Calhoun S."/>
            <person name="Haridas S."/>
            <person name="Kuo A."/>
            <person name="Mondo S."/>
            <person name="Pangilinan J."/>
            <person name="Riley R."/>
            <person name="LaButti K."/>
            <person name="Andreopoulos B."/>
            <person name="Lipzen A."/>
            <person name="Chen C."/>
            <person name="Yan M."/>
            <person name="Daum C."/>
            <person name="Ng V."/>
            <person name="Clum A."/>
            <person name="Steindorff A."/>
            <person name="Ohm R.A."/>
            <person name="Martin F."/>
            <person name="Silar P."/>
            <person name="Natvig D.O."/>
            <person name="Lalanne C."/>
            <person name="Gautier V."/>
            <person name="Ament-Velasquez S.L."/>
            <person name="Kruys A."/>
            <person name="Hutchinson M.I."/>
            <person name="Powell A.J."/>
            <person name="Barry K."/>
            <person name="Miller A.N."/>
            <person name="Grigoriev I.V."/>
            <person name="Debuchy R."/>
            <person name="Gladieux P."/>
            <person name="Hiltunen Thoren M."/>
            <person name="Johannesson H."/>
        </authorList>
    </citation>
    <scope>NUCLEOTIDE SEQUENCE</scope>
    <source>
        <strain evidence="2">CBS 168.71</strain>
    </source>
</reference>